<dbReference type="CDD" id="cd01746">
    <property type="entry name" value="GATase1_CTP_Synthase"/>
    <property type="match status" value="1"/>
</dbReference>
<evidence type="ECO:0000256" key="7">
    <source>
        <dbReference type="ARBA" id="ARBA00022962"/>
    </source>
</evidence>
<dbReference type="GO" id="GO:0005829">
    <property type="term" value="C:cytosol"/>
    <property type="evidence" value="ECO:0007669"/>
    <property type="project" value="TreeGrafter"/>
</dbReference>
<evidence type="ECO:0000256" key="2">
    <source>
        <dbReference type="ARBA" id="ARBA00007533"/>
    </source>
</evidence>
<reference evidence="12" key="2">
    <citation type="journal article" date="2021" name="Microbiome">
        <title>Successional dynamics and alternative stable states in a saline activated sludge microbial community over 9 years.</title>
        <authorList>
            <person name="Wang Y."/>
            <person name="Ye J."/>
            <person name="Ju F."/>
            <person name="Liu L."/>
            <person name="Boyd J.A."/>
            <person name="Deng Y."/>
            <person name="Parks D.H."/>
            <person name="Jiang X."/>
            <person name="Yin X."/>
            <person name="Woodcroft B.J."/>
            <person name="Tyson G.W."/>
            <person name="Hugenholtz P."/>
            <person name="Polz M.F."/>
            <person name="Zhang T."/>
        </authorList>
    </citation>
    <scope>NUCLEOTIDE SEQUENCE</scope>
    <source>
        <strain evidence="12">HKST-UBA79</strain>
    </source>
</reference>
<comment type="caution">
    <text evidence="12">The sequence shown here is derived from an EMBL/GenBank/DDBJ whole genome shotgun (WGS) entry which is preliminary data.</text>
</comment>
<feature type="domain" description="Glutamine amidotransferase" evidence="10">
    <location>
        <begin position="316"/>
        <end position="557"/>
    </location>
</feature>
<keyword evidence="6" id="KW-0067">ATP-binding</keyword>
<evidence type="ECO:0000259" key="10">
    <source>
        <dbReference type="Pfam" id="PF00117"/>
    </source>
</evidence>
<comment type="catalytic activity">
    <reaction evidence="9">
        <text>UTP + L-glutamine + ATP + H2O = CTP + L-glutamate + ADP + phosphate + 2 H(+)</text>
        <dbReference type="Rhea" id="RHEA:26426"/>
        <dbReference type="ChEBI" id="CHEBI:15377"/>
        <dbReference type="ChEBI" id="CHEBI:15378"/>
        <dbReference type="ChEBI" id="CHEBI:29985"/>
        <dbReference type="ChEBI" id="CHEBI:30616"/>
        <dbReference type="ChEBI" id="CHEBI:37563"/>
        <dbReference type="ChEBI" id="CHEBI:43474"/>
        <dbReference type="ChEBI" id="CHEBI:46398"/>
        <dbReference type="ChEBI" id="CHEBI:58359"/>
        <dbReference type="ChEBI" id="CHEBI:456216"/>
        <dbReference type="EC" id="6.3.4.2"/>
    </reaction>
</comment>
<dbReference type="GO" id="GO:0006241">
    <property type="term" value="P:CTP biosynthetic process"/>
    <property type="evidence" value="ECO:0007669"/>
    <property type="project" value="InterPro"/>
</dbReference>
<sequence>MHQEKSQTKDTTKYVFVTGGVISGLGKGISTASIAQIIKSYGYKVSVLKVDMYLNLDAGTINPLEHGEVFVTDDGIETDQDLGNYERFLNQDMHRHNYMTMGQVYYDVITRERQLAYEGEDVEGHVHIPKEIIRRIKETAQKDEADVMFIEVGGTVGEYQNVMFFEAIRRLKQAHPHTYIMHLVYLIKPEFLGEVKSKPAQSSIYELYKLGLQPDFVICRSKDPIDAKKRSLMSYNAGIPDEHIISAPDVPTIYEIPLIFREQDLGNRLLDKMGLKANKSDSSEWFNFVTKTKSVTKTVDIAVVGKYFKIGDSSILEDAYVCVIEAIKHASWQLGAKPNIQWFDVARFEDETESTKIKKELAEYAGIIVPQGWGSRGVEGKIKTVNYARENKVPYLGLCFGMQMSVIEYSRNVLGLADANSIEVDPTTSAPVIHIMEEQKEFMENKQYGGTIRLGGWPCKLVEGTQLHKLYKKYGADSIVDGVVSERHRHRYEFNNDYRKQLEKAGLVVSGTSPDGNLVEAIELPKSIHPFFVGTQYHPEYKSRPIQPHPLFLGFIEACLK</sequence>
<dbReference type="InterPro" id="IPR017926">
    <property type="entry name" value="GATASE"/>
</dbReference>
<dbReference type="PANTHER" id="PTHR11550:SF0">
    <property type="entry name" value="CTP SYNTHASE-RELATED"/>
    <property type="match status" value="1"/>
</dbReference>
<keyword evidence="4 12" id="KW-0436">Ligase</keyword>
<dbReference type="Gene3D" id="3.40.50.880">
    <property type="match status" value="1"/>
</dbReference>
<proteinExistence type="inferred from homology"/>
<evidence type="ECO:0000256" key="5">
    <source>
        <dbReference type="ARBA" id="ARBA00022741"/>
    </source>
</evidence>
<organism evidence="12 13">
    <name type="scientific">candidate division WWE3 bacterium</name>
    <dbReference type="NCBI Taxonomy" id="2053526"/>
    <lineage>
        <taxon>Bacteria</taxon>
        <taxon>Katanobacteria</taxon>
    </lineage>
</organism>
<evidence type="ECO:0000256" key="8">
    <source>
        <dbReference type="ARBA" id="ARBA00022975"/>
    </source>
</evidence>
<dbReference type="SUPFAM" id="SSF52540">
    <property type="entry name" value="P-loop containing nucleoside triphosphate hydrolases"/>
    <property type="match status" value="1"/>
</dbReference>
<evidence type="ECO:0000256" key="9">
    <source>
        <dbReference type="ARBA" id="ARBA00047781"/>
    </source>
</evidence>
<keyword evidence="7" id="KW-0315">Glutamine amidotransferase</keyword>
<dbReference type="GO" id="GO:0005524">
    <property type="term" value="F:ATP binding"/>
    <property type="evidence" value="ECO:0007669"/>
    <property type="project" value="UniProtKB-KW"/>
</dbReference>
<dbReference type="PANTHER" id="PTHR11550">
    <property type="entry name" value="CTP SYNTHASE"/>
    <property type="match status" value="1"/>
</dbReference>
<gene>
    <name evidence="12" type="ORF">KC980_01490</name>
</gene>
<protein>
    <recommendedName>
        <fullName evidence="3">CTP synthase (glutamine hydrolyzing)</fullName>
        <ecNumber evidence="3">6.3.4.2</ecNumber>
    </recommendedName>
</protein>
<dbReference type="InterPro" id="IPR033828">
    <property type="entry name" value="GATase1_CTP_Synthase"/>
</dbReference>
<evidence type="ECO:0000256" key="6">
    <source>
        <dbReference type="ARBA" id="ARBA00022840"/>
    </source>
</evidence>
<dbReference type="Gene3D" id="3.40.50.300">
    <property type="entry name" value="P-loop containing nucleotide triphosphate hydrolases"/>
    <property type="match status" value="1"/>
</dbReference>
<dbReference type="NCBIfam" id="TIGR00337">
    <property type="entry name" value="PyrG"/>
    <property type="match status" value="1"/>
</dbReference>
<dbReference type="NCBIfam" id="NF003792">
    <property type="entry name" value="PRK05380.1"/>
    <property type="match status" value="1"/>
</dbReference>
<dbReference type="GO" id="GO:0019856">
    <property type="term" value="P:pyrimidine nucleobase biosynthetic process"/>
    <property type="evidence" value="ECO:0007669"/>
    <property type="project" value="TreeGrafter"/>
</dbReference>
<dbReference type="EC" id="6.3.4.2" evidence="3"/>
<dbReference type="Proteomes" id="UP000740557">
    <property type="component" value="Unassembled WGS sequence"/>
</dbReference>
<keyword evidence="8" id="KW-0665">Pyrimidine biosynthesis</keyword>
<dbReference type="Pfam" id="PF06418">
    <property type="entry name" value="CTP_synth_N"/>
    <property type="match status" value="1"/>
</dbReference>
<accession>A0A955J295</accession>
<keyword evidence="5" id="KW-0547">Nucleotide-binding</keyword>
<dbReference type="InterPro" id="IPR004468">
    <property type="entry name" value="CTP_synthase"/>
</dbReference>
<dbReference type="Pfam" id="PF00117">
    <property type="entry name" value="GATase"/>
    <property type="match status" value="1"/>
</dbReference>
<evidence type="ECO:0000256" key="4">
    <source>
        <dbReference type="ARBA" id="ARBA00022598"/>
    </source>
</evidence>
<evidence type="ECO:0000313" key="12">
    <source>
        <dbReference type="EMBL" id="MCA9308162.1"/>
    </source>
</evidence>
<dbReference type="InterPro" id="IPR027417">
    <property type="entry name" value="P-loop_NTPase"/>
</dbReference>
<dbReference type="GO" id="GO:0042802">
    <property type="term" value="F:identical protein binding"/>
    <property type="evidence" value="ECO:0007669"/>
    <property type="project" value="TreeGrafter"/>
</dbReference>
<dbReference type="InterPro" id="IPR017456">
    <property type="entry name" value="CTP_synthase_N"/>
</dbReference>
<dbReference type="GO" id="GO:0003883">
    <property type="term" value="F:CTP synthase activity"/>
    <property type="evidence" value="ECO:0007669"/>
    <property type="project" value="UniProtKB-EC"/>
</dbReference>
<evidence type="ECO:0000256" key="1">
    <source>
        <dbReference type="ARBA" id="ARBA00005171"/>
    </source>
</evidence>
<evidence type="ECO:0000256" key="3">
    <source>
        <dbReference type="ARBA" id="ARBA00012291"/>
    </source>
</evidence>
<dbReference type="PROSITE" id="PS51273">
    <property type="entry name" value="GATASE_TYPE_1"/>
    <property type="match status" value="1"/>
</dbReference>
<comment type="similarity">
    <text evidence="2">Belongs to the CTP synthase family.</text>
</comment>
<comment type="pathway">
    <text evidence="1">Pyrimidine metabolism; CTP biosynthesis via de novo pathway; CTP from UDP: step 2/2.</text>
</comment>
<reference evidence="12" key="1">
    <citation type="submission" date="2020-04" db="EMBL/GenBank/DDBJ databases">
        <authorList>
            <person name="Zhang T."/>
        </authorList>
    </citation>
    <scope>NUCLEOTIDE SEQUENCE</scope>
    <source>
        <strain evidence="12">HKST-UBA79</strain>
    </source>
</reference>
<evidence type="ECO:0000313" key="13">
    <source>
        <dbReference type="Proteomes" id="UP000740557"/>
    </source>
</evidence>
<dbReference type="FunFam" id="3.40.50.880:FF:000002">
    <property type="entry name" value="CTP synthase"/>
    <property type="match status" value="1"/>
</dbReference>
<dbReference type="EMBL" id="JAGQNX010000042">
    <property type="protein sequence ID" value="MCA9308162.1"/>
    <property type="molecule type" value="Genomic_DNA"/>
</dbReference>
<name>A0A955J295_UNCKA</name>
<evidence type="ECO:0000259" key="11">
    <source>
        <dbReference type="Pfam" id="PF06418"/>
    </source>
</evidence>
<dbReference type="InterPro" id="IPR029062">
    <property type="entry name" value="Class_I_gatase-like"/>
</dbReference>
<dbReference type="AlphaFoldDB" id="A0A955J295"/>
<dbReference type="SUPFAM" id="SSF52317">
    <property type="entry name" value="Class I glutamine amidotransferase-like"/>
    <property type="match status" value="1"/>
</dbReference>
<feature type="domain" description="CTP synthase N-terminal" evidence="11">
    <location>
        <begin position="13"/>
        <end position="275"/>
    </location>
</feature>